<dbReference type="Proteomes" id="UP000037773">
    <property type="component" value="Unassembled WGS sequence"/>
</dbReference>
<feature type="domain" description="HTH merR-type" evidence="5">
    <location>
        <begin position="1"/>
        <end position="68"/>
    </location>
</feature>
<reference evidence="6 7" key="1">
    <citation type="submission" date="2015-07" db="EMBL/GenBank/DDBJ databases">
        <authorList>
            <person name="Noorani M."/>
        </authorList>
    </citation>
    <scope>NUCLEOTIDE SEQUENCE [LARGE SCALE GENOMIC DNA]</scope>
    <source>
        <strain evidence="6 7">NRRL B-24567</strain>
    </source>
</reference>
<organism evidence="6 7">
    <name type="scientific">Streptomyces caelestis</name>
    <dbReference type="NCBI Taxonomy" id="36816"/>
    <lineage>
        <taxon>Bacteria</taxon>
        <taxon>Bacillati</taxon>
        <taxon>Actinomycetota</taxon>
        <taxon>Actinomycetes</taxon>
        <taxon>Kitasatosporales</taxon>
        <taxon>Streptomycetaceae</taxon>
        <taxon>Streptomyces</taxon>
    </lineage>
</organism>
<dbReference type="InterPro" id="IPR000551">
    <property type="entry name" value="MerR-type_HTH_dom"/>
</dbReference>
<protein>
    <submittedName>
        <fullName evidence="6">MerR family transcriptional regulator</fullName>
    </submittedName>
</protein>
<evidence type="ECO:0000256" key="2">
    <source>
        <dbReference type="ARBA" id="ARBA00023125"/>
    </source>
</evidence>
<dbReference type="GO" id="GO:0003677">
    <property type="term" value="F:DNA binding"/>
    <property type="evidence" value="ECO:0007669"/>
    <property type="project" value="UniProtKB-KW"/>
</dbReference>
<keyword evidence="4" id="KW-0175">Coiled coil</keyword>
<dbReference type="SMART" id="SM00422">
    <property type="entry name" value="HTH_MERR"/>
    <property type="match status" value="1"/>
</dbReference>
<dbReference type="InterPro" id="IPR047057">
    <property type="entry name" value="MerR_fam"/>
</dbReference>
<evidence type="ECO:0000256" key="3">
    <source>
        <dbReference type="ARBA" id="ARBA00023163"/>
    </source>
</evidence>
<evidence type="ECO:0000313" key="7">
    <source>
        <dbReference type="Proteomes" id="UP000037773"/>
    </source>
</evidence>
<dbReference type="Gene3D" id="1.10.1660.10">
    <property type="match status" value="1"/>
</dbReference>
<dbReference type="PANTHER" id="PTHR30204:SF94">
    <property type="entry name" value="HEAVY METAL-DEPENDENT TRANSCRIPTIONAL REGULATOR HI_0293-RELATED"/>
    <property type="match status" value="1"/>
</dbReference>
<dbReference type="InterPro" id="IPR009061">
    <property type="entry name" value="DNA-bd_dom_put_sf"/>
</dbReference>
<comment type="caution">
    <text evidence="6">The sequence shown here is derived from an EMBL/GenBank/DDBJ whole genome shotgun (WGS) entry which is preliminary data.</text>
</comment>
<evidence type="ECO:0000256" key="1">
    <source>
        <dbReference type="ARBA" id="ARBA00023015"/>
    </source>
</evidence>
<dbReference type="EMBL" id="LGCN01000243">
    <property type="protein sequence ID" value="KOT30160.1"/>
    <property type="molecule type" value="Genomic_DNA"/>
</dbReference>
<dbReference type="OrthoDB" id="3824912at2"/>
<evidence type="ECO:0000256" key="4">
    <source>
        <dbReference type="SAM" id="Coils"/>
    </source>
</evidence>
<dbReference type="PRINTS" id="PR00040">
    <property type="entry name" value="HTHMERR"/>
</dbReference>
<dbReference type="GO" id="GO:0003700">
    <property type="term" value="F:DNA-binding transcription factor activity"/>
    <property type="evidence" value="ECO:0007669"/>
    <property type="project" value="InterPro"/>
</dbReference>
<accession>A0A0M8QK83</accession>
<feature type="coiled-coil region" evidence="4">
    <location>
        <begin position="89"/>
        <end position="116"/>
    </location>
</feature>
<evidence type="ECO:0000313" key="6">
    <source>
        <dbReference type="EMBL" id="KOT30160.1"/>
    </source>
</evidence>
<evidence type="ECO:0000259" key="5">
    <source>
        <dbReference type="PROSITE" id="PS50937"/>
    </source>
</evidence>
<dbReference type="PROSITE" id="PS00552">
    <property type="entry name" value="HTH_MERR_1"/>
    <property type="match status" value="1"/>
</dbReference>
<dbReference type="SUPFAM" id="SSF46955">
    <property type="entry name" value="Putative DNA-binding domain"/>
    <property type="match status" value="1"/>
</dbReference>
<dbReference type="AlphaFoldDB" id="A0A0M8QK83"/>
<keyword evidence="2" id="KW-0238">DNA-binding</keyword>
<dbReference type="PANTHER" id="PTHR30204">
    <property type="entry name" value="REDOX-CYCLING DRUG-SENSING TRANSCRIPTIONAL ACTIVATOR SOXR"/>
    <property type="match status" value="1"/>
</dbReference>
<keyword evidence="1" id="KW-0805">Transcription regulation</keyword>
<proteinExistence type="predicted"/>
<dbReference type="PATRIC" id="fig|36816.3.peg.7201"/>
<gene>
    <name evidence="6" type="ORF">ADK41_33145</name>
</gene>
<name>A0A0M8QK83_9ACTN</name>
<keyword evidence="7" id="KW-1185">Reference proteome</keyword>
<sequence>MRIGELARRTGISARMLRYYEEQGLIAPQRGDNGYRGYDEALIERAEKIRCFLDAGVPTRAIAPMLHCIERSHEVIPGTASELRAMLVRDRMTERIDSLERNRTALTDLIHTMDREEARTTTPA</sequence>
<dbReference type="Pfam" id="PF13411">
    <property type="entry name" value="MerR_1"/>
    <property type="match status" value="1"/>
</dbReference>
<dbReference type="RefSeq" id="WP_030836344.1">
    <property type="nucleotide sequence ID" value="NZ_JBFBKA010000065.1"/>
</dbReference>
<dbReference type="PROSITE" id="PS50937">
    <property type="entry name" value="HTH_MERR_2"/>
    <property type="match status" value="1"/>
</dbReference>
<keyword evidence="3" id="KW-0804">Transcription</keyword>